<sequence>MGKREIIDMALQLKAEDRYEIAESIMQSLDKSDPEIEQAWAEEAHRRACACDDGLMKLLPAEDILGDD</sequence>
<dbReference type="RefSeq" id="WP_067171240.1">
    <property type="nucleotide sequence ID" value="NZ_LFZK01000003.1"/>
</dbReference>
<evidence type="ECO:0000313" key="2">
    <source>
        <dbReference type="Proteomes" id="UP000243416"/>
    </source>
</evidence>
<proteinExistence type="predicted"/>
<accession>A0A656Z7M4</accession>
<dbReference type="OrthoDB" id="8549727at2"/>
<evidence type="ECO:0000313" key="1">
    <source>
        <dbReference type="EMBL" id="KYC28851.1"/>
    </source>
</evidence>
<dbReference type="Proteomes" id="UP000243416">
    <property type="component" value="Unassembled WGS sequence"/>
</dbReference>
<comment type="caution">
    <text evidence="1">The sequence shown here is derived from an EMBL/GenBank/DDBJ whole genome shotgun (WGS) entry which is preliminary data.</text>
</comment>
<name>A0A656Z7M4_9PROT</name>
<dbReference type="NCBIfam" id="TIGR02574">
    <property type="entry name" value="stabl_TIGR02574"/>
    <property type="match status" value="1"/>
</dbReference>
<keyword evidence="2" id="KW-1185">Reference proteome</keyword>
<gene>
    <name evidence="1" type="ORF">ACY05_04005</name>
</gene>
<reference evidence="1 2" key="1">
    <citation type="journal article" date="2016" name="ISME J.">
        <title>Integrated multi-omics analyses reveal the biochemical mechanisms and phylogenetic relevance of anaerobic androgen biodegradation in the environment.</title>
        <authorList>
            <person name="Yang F.C."/>
            <person name="Chen Y.L."/>
            <person name="Tang S.L."/>
            <person name="Yu C.P."/>
            <person name="Wang P.H."/>
            <person name="Ismail W."/>
            <person name="Wang C.H."/>
            <person name="Ding J.Y."/>
            <person name="Yang C.Y."/>
            <person name="Yang C.Y."/>
            <person name="Chiang Y.R."/>
        </authorList>
    </citation>
    <scope>NUCLEOTIDE SEQUENCE [LARGE SCALE GENOMIC DNA]</scope>
    <source>
        <strain evidence="1 2">DSM 13999</strain>
    </source>
</reference>
<organism evidence="1 2">
    <name type="scientific">Sterolibacterium denitrificans</name>
    <dbReference type="NCBI Taxonomy" id="157592"/>
    <lineage>
        <taxon>Bacteria</taxon>
        <taxon>Pseudomonadati</taxon>
        <taxon>Pseudomonadota</taxon>
        <taxon>Betaproteobacteria</taxon>
        <taxon>Nitrosomonadales</taxon>
        <taxon>Sterolibacteriaceae</taxon>
        <taxon>Sterolibacterium</taxon>
    </lineage>
</organism>
<dbReference type="AlphaFoldDB" id="A0A656Z7M4"/>
<protein>
    <submittedName>
        <fullName evidence="1">Uncharacterized protein</fullName>
    </submittedName>
</protein>
<dbReference type="InterPro" id="IPR013406">
    <property type="entry name" value="CHP02574_addiction_mod"/>
</dbReference>
<dbReference type="EMBL" id="LFZK01000003">
    <property type="protein sequence ID" value="KYC28851.1"/>
    <property type="molecule type" value="Genomic_DNA"/>
</dbReference>
<dbReference type="Pfam" id="PF09720">
    <property type="entry name" value="Unstab_antitox"/>
    <property type="match status" value="1"/>
</dbReference>